<dbReference type="GO" id="GO:0007165">
    <property type="term" value="P:signal transduction"/>
    <property type="evidence" value="ECO:0007669"/>
    <property type="project" value="InterPro"/>
</dbReference>
<organism evidence="25 26">
    <name type="scientific">Aristolochia fimbriata</name>
    <name type="common">White veined hardy Dutchman's pipe vine</name>
    <dbReference type="NCBI Taxonomy" id="158543"/>
    <lineage>
        <taxon>Eukaryota</taxon>
        <taxon>Viridiplantae</taxon>
        <taxon>Streptophyta</taxon>
        <taxon>Embryophyta</taxon>
        <taxon>Tracheophyta</taxon>
        <taxon>Spermatophyta</taxon>
        <taxon>Magnoliopsida</taxon>
        <taxon>Magnoliidae</taxon>
        <taxon>Piperales</taxon>
        <taxon>Aristolochiaceae</taxon>
        <taxon>Aristolochia</taxon>
    </lineage>
</organism>
<comment type="cofactor">
    <cofactor evidence="1">
        <name>Mn(2+)</name>
        <dbReference type="ChEBI" id="CHEBI:29035"/>
    </cofactor>
</comment>
<dbReference type="FunFam" id="3.30.310.80:FF:000002">
    <property type="entry name" value="Non-specific serine/threonine protein kinase"/>
    <property type="match status" value="1"/>
</dbReference>
<reference evidence="25 26" key="1">
    <citation type="submission" date="2021-07" db="EMBL/GenBank/DDBJ databases">
        <title>The Aristolochia fimbriata genome: insights into angiosperm evolution, floral development and chemical biosynthesis.</title>
        <authorList>
            <person name="Jiao Y."/>
        </authorList>
    </citation>
    <scope>NUCLEOTIDE SEQUENCE [LARGE SCALE GENOMIC DNA]</scope>
    <source>
        <strain evidence="25">IBCAS-2021</strain>
        <tissue evidence="25">Leaf</tissue>
    </source>
</reference>
<dbReference type="InterPro" id="IPR041546">
    <property type="entry name" value="ClpA/ClpB_AAA_lid"/>
</dbReference>
<dbReference type="Gene3D" id="3.30.310.80">
    <property type="entry name" value="Kinase associated domain 1, KA1"/>
    <property type="match status" value="1"/>
</dbReference>
<keyword evidence="6" id="KW-0150">Chloroplast</keyword>
<dbReference type="InterPro" id="IPR001270">
    <property type="entry name" value="ClpA/B"/>
</dbReference>
<keyword evidence="10 19" id="KW-0547">Nucleotide-binding</keyword>
<evidence type="ECO:0000256" key="17">
    <source>
        <dbReference type="ARBA" id="ARBA00048679"/>
    </source>
</evidence>
<dbReference type="GO" id="GO:0009570">
    <property type="term" value="C:chloroplast stroma"/>
    <property type="evidence" value="ECO:0007669"/>
    <property type="project" value="UniProtKB-ARBA"/>
</dbReference>
<evidence type="ECO:0000256" key="13">
    <source>
        <dbReference type="ARBA" id="ARBA00022946"/>
    </source>
</evidence>
<dbReference type="FunFam" id="3.40.50.300:FF:000010">
    <property type="entry name" value="Chaperone clpB 1, putative"/>
    <property type="match status" value="1"/>
</dbReference>
<dbReference type="InterPro" id="IPR004176">
    <property type="entry name" value="Clp_R_N"/>
</dbReference>
<keyword evidence="12 19" id="KW-0067">ATP-binding</keyword>
<dbReference type="FunFam" id="1.10.1780.10:FF:000004">
    <property type="entry name" value="ATP-dependent Clp protease ATP-binding subunit ClpC"/>
    <property type="match status" value="1"/>
</dbReference>
<dbReference type="Pfam" id="PF00069">
    <property type="entry name" value="Pkinase"/>
    <property type="match status" value="1"/>
</dbReference>
<comment type="caution">
    <text evidence="25">The sequence shown here is derived from an EMBL/GenBank/DDBJ whole genome shotgun (WGS) entry which is preliminary data.</text>
</comment>
<evidence type="ECO:0000256" key="7">
    <source>
        <dbReference type="ARBA" id="ARBA00022640"/>
    </source>
</evidence>
<dbReference type="CDD" id="cd12195">
    <property type="entry name" value="CIPK_C"/>
    <property type="match status" value="1"/>
</dbReference>
<dbReference type="FunFam" id="1.10.510.10:FF:000279">
    <property type="entry name" value="Non-specific serine/threonine protein kinase"/>
    <property type="match status" value="1"/>
</dbReference>
<name>A0AAV7F7E9_ARIFI</name>
<dbReference type="SMART" id="SM00382">
    <property type="entry name" value="AAA"/>
    <property type="match status" value="2"/>
</dbReference>
<evidence type="ECO:0000256" key="2">
    <source>
        <dbReference type="ARBA" id="ARBA00004229"/>
    </source>
</evidence>
<protein>
    <recommendedName>
        <fullName evidence="4">non-specific serine/threonine protein kinase</fullName>
        <ecNumber evidence="4">2.7.11.1</ecNumber>
    </recommendedName>
</protein>
<dbReference type="SUPFAM" id="SSF81923">
    <property type="entry name" value="Double Clp-N motif"/>
    <property type="match status" value="1"/>
</dbReference>
<dbReference type="PROSITE" id="PS50151">
    <property type="entry name" value="UVR"/>
    <property type="match status" value="1"/>
</dbReference>
<keyword evidence="13" id="KW-0809">Transit peptide</keyword>
<evidence type="ECO:0000256" key="8">
    <source>
        <dbReference type="ARBA" id="ARBA00022679"/>
    </source>
</evidence>
<keyword evidence="11" id="KW-0418">Kinase</keyword>
<dbReference type="Pfam" id="PF02861">
    <property type="entry name" value="Clp_N"/>
    <property type="match status" value="1"/>
</dbReference>
<dbReference type="InterPro" id="IPR019489">
    <property type="entry name" value="Clp_ATPase_C"/>
</dbReference>
<comment type="similarity">
    <text evidence="3">Belongs to the protein kinase superfamily. CAMK Ser/Thr protein kinase family. SNF1 subfamily.</text>
</comment>
<evidence type="ECO:0000256" key="4">
    <source>
        <dbReference type="ARBA" id="ARBA00012513"/>
    </source>
</evidence>
<dbReference type="Gene3D" id="1.10.8.60">
    <property type="match status" value="2"/>
</dbReference>
<dbReference type="Gene3D" id="3.30.200.20">
    <property type="entry name" value="Phosphorylase Kinase, domain 1"/>
    <property type="match status" value="1"/>
</dbReference>
<evidence type="ECO:0000256" key="11">
    <source>
        <dbReference type="ARBA" id="ARBA00022777"/>
    </source>
</evidence>
<evidence type="ECO:0000313" key="25">
    <source>
        <dbReference type="EMBL" id="KAG9455761.1"/>
    </source>
</evidence>
<keyword evidence="7" id="KW-0934">Plastid</keyword>
<dbReference type="CDD" id="cd00009">
    <property type="entry name" value="AAA"/>
    <property type="match status" value="1"/>
</dbReference>
<dbReference type="Gene3D" id="3.40.50.300">
    <property type="entry name" value="P-loop containing nucleotide triphosphate hydrolases"/>
    <property type="match status" value="2"/>
</dbReference>
<keyword evidence="15" id="KW-0464">Manganese</keyword>
<dbReference type="PROSITE" id="PS00870">
    <property type="entry name" value="CLPAB_1"/>
    <property type="match status" value="1"/>
</dbReference>
<dbReference type="SMART" id="SM00220">
    <property type="entry name" value="S_TKc"/>
    <property type="match status" value="1"/>
</dbReference>
<dbReference type="GO" id="GO:0034605">
    <property type="term" value="P:cellular response to heat"/>
    <property type="evidence" value="ECO:0007669"/>
    <property type="project" value="TreeGrafter"/>
</dbReference>
<dbReference type="SUPFAM" id="SSF52540">
    <property type="entry name" value="P-loop containing nucleoside triphosphate hydrolases"/>
    <property type="match status" value="2"/>
</dbReference>
<dbReference type="InterPro" id="IPR003959">
    <property type="entry name" value="ATPase_AAA_core"/>
</dbReference>
<keyword evidence="8" id="KW-0808">Transferase</keyword>
<feature type="domain" description="Protein kinase" evidence="21">
    <location>
        <begin position="39"/>
        <end position="292"/>
    </location>
</feature>
<dbReference type="Gene3D" id="1.10.1780.10">
    <property type="entry name" value="Clp, N-terminal domain"/>
    <property type="match status" value="1"/>
</dbReference>
<feature type="domain" description="Clp R" evidence="24">
    <location>
        <begin position="596"/>
        <end position="738"/>
    </location>
</feature>
<keyword evidence="9 18" id="KW-0677">Repeat</keyword>
<dbReference type="EC" id="2.7.11.1" evidence="4"/>
<dbReference type="Pfam" id="PF17871">
    <property type="entry name" value="AAA_lid_9"/>
    <property type="match status" value="1"/>
</dbReference>
<dbReference type="FunFam" id="1.10.8.60:FF:000011">
    <property type="entry name" value="ATP-dependent Clp protease ATP-binding subunit"/>
    <property type="match status" value="1"/>
</dbReference>
<feature type="domain" description="NAF" evidence="23">
    <location>
        <begin position="334"/>
        <end position="358"/>
    </location>
</feature>
<evidence type="ECO:0000256" key="14">
    <source>
        <dbReference type="ARBA" id="ARBA00023186"/>
    </source>
</evidence>
<dbReference type="InterPro" id="IPR036628">
    <property type="entry name" value="Clp_N_dom_sf"/>
</dbReference>
<dbReference type="Pfam" id="PF00004">
    <property type="entry name" value="AAA"/>
    <property type="match status" value="1"/>
</dbReference>
<evidence type="ECO:0000256" key="5">
    <source>
        <dbReference type="ARBA" id="ARBA00022527"/>
    </source>
</evidence>
<comment type="similarity">
    <text evidence="20">Belongs to the ClpA/ClpB family.</text>
</comment>
<comment type="catalytic activity">
    <reaction evidence="16">
        <text>L-threonyl-[protein] + ATP = O-phospho-L-threonyl-[protein] + ADP + H(+)</text>
        <dbReference type="Rhea" id="RHEA:46608"/>
        <dbReference type="Rhea" id="RHEA-COMP:11060"/>
        <dbReference type="Rhea" id="RHEA-COMP:11605"/>
        <dbReference type="ChEBI" id="CHEBI:15378"/>
        <dbReference type="ChEBI" id="CHEBI:30013"/>
        <dbReference type="ChEBI" id="CHEBI:30616"/>
        <dbReference type="ChEBI" id="CHEBI:61977"/>
        <dbReference type="ChEBI" id="CHEBI:456216"/>
        <dbReference type="EC" id="2.7.11.1"/>
    </reaction>
</comment>
<evidence type="ECO:0000256" key="10">
    <source>
        <dbReference type="ARBA" id="ARBA00022741"/>
    </source>
</evidence>
<dbReference type="Gene3D" id="1.10.510.10">
    <property type="entry name" value="Transferase(Phosphotransferase) domain 1"/>
    <property type="match status" value="1"/>
</dbReference>
<dbReference type="GO" id="GO:0032991">
    <property type="term" value="C:protein-containing complex"/>
    <property type="evidence" value="ECO:0007669"/>
    <property type="project" value="UniProtKB-ARBA"/>
</dbReference>
<keyword evidence="26" id="KW-1185">Reference proteome</keyword>
<dbReference type="PROSITE" id="PS50011">
    <property type="entry name" value="PROTEIN_KINASE_DOM"/>
    <property type="match status" value="1"/>
</dbReference>
<dbReference type="Pfam" id="PF07724">
    <property type="entry name" value="AAA_2"/>
    <property type="match status" value="1"/>
</dbReference>
<evidence type="ECO:0000259" key="22">
    <source>
        <dbReference type="PROSITE" id="PS50151"/>
    </source>
</evidence>
<keyword evidence="14 20" id="KW-0143">Chaperone</keyword>
<feature type="binding site" evidence="19">
    <location>
        <position position="77"/>
    </location>
    <ligand>
        <name>ATP</name>
        <dbReference type="ChEBI" id="CHEBI:30616"/>
    </ligand>
</feature>
<evidence type="ECO:0000256" key="15">
    <source>
        <dbReference type="ARBA" id="ARBA00023211"/>
    </source>
</evidence>
<dbReference type="InterPro" id="IPR050130">
    <property type="entry name" value="ClpA_ClpB"/>
</dbReference>
<dbReference type="FunFam" id="3.30.200.20:FF:000096">
    <property type="entry name" value="Non-specific serine/threonine protein kinase"/>
    <property type="match status" value="1"/>
</dbReference>
<dbReference type="GO" id="GO:0016887">
    <property type="term" value="F:ATP hydrolysis activity"/>
    <property type="evidence" value="ECO:0007669"/>
    <property type="project" value="InterPro"/>
</dbReference>
<proteinExistence type="inferred from homology"/>
<dbReference type="FunFam" id="1.10.8.60:FF:000017">
    <property type="entry name" value="ATP-dependent chaperone ClpB"/>
    <property type="match status" value="1"/>
</dbReference>
<dbReference type="PROSITE" id="PS00107">
    <property type="entry name" value="PROTEIN_KINASE_ATP"/>
    <property type="match status" value="1"/>
</dbReference>
<evidence type="ECO:0000259" key="21">
    <source>
        <dbReference type="PROSITE" id="PS50011"/>
    </source>
</evidence>
<evidence type="ECO:0000256" key="6">
    <source>
        <dbReference type="ARBA" id="ARBA00022528"/>
    </source>
</evidence>
<dbReference type="InterPro" id="IPR027417">
    <property type="entry name" value="P-loop_NTPase"/>
</dbReference>
<dbReference type="PANTHER" id="PTHR11638:SF155">
    <property type="entry name" value="CHAPERONE PROTEIN CLPC1, CHLOROPLASTIC-LIKE"/>
    <property type="match status" value="1"/>
</dbReference>
<dbReference type="Pfam" id="PF03822">
    <property type="entry name" value="NAF"/>
    <property type="match status" value="1"/>
</dbReference>
<accession>A0AAV7F7E9</accession>
<evidence type="ECO:0000313" key="26">
    <source>
        <dbReference type="Proteomes" id="UP000825729"/>
    </source>
</evidence>
<dbReference type="SMART" id="SM01086">
    <property type="entry name" value="ClpB_D2-small"/>
    <property type="match status" value="1"/>
</dbReference>
<dbReference type="InterPro" id="IPR001943">
    <property type="entry name" value="UVR_dom"/>
</dbReference>
<keyword evidence="5" id="KW-0723">Serine/threonine-protein kinase</keyword>
<dbReference type="Proteomes" id="UP000825729">
    <property type="component" value="Unassembled WGS sequence"/>
</dbReference>
<dbReference type="PROSITE" id="PS50816">
    <property type="entry name" value="NAF"/>
    <property type="match status" value="1"/>
</dbReference>
<dbReference type="Gene3D" id="4.10.860.10">
    <property type="entry name" value="UVR domain"/>
    <property type="match status" value="1"/>
</dbReference>
<dbReference type="InterPro" id="IPR018368">
    <property type="entry name" value="ClpA/B_CS1"/>
</dbReference>
<evidence type="ECO:0000256" key="12">
    <source>
        <dbReference type="ARBA" id="ARBA00022840"/>
    </source>
</evidence>
<comment type="catalytic activity">
    <reaction evidence="17">
        <text>L-seryl-[protein] + ATP = O-phospho-L-seryl-[protein] + ADP + H(+)</text>
        <dbReference type="Rhea" id="RHEA:17989"/>
        <dbReference type="Rhea" id="RHEA-COMP:9863"/>
        <dbReference type="Rhea" id="RHEA-COMP:11604"/>
        <dbReference type="ChEBI" id="CHEBI:15378"/>
        <dbReference type="ChEBI" id="CHEBI:29999"/>
        <dbReference type="ChEBI" id="CHEBI:30616"/>
        <dbReference type="ChEBI" id="CHEBI:83421"/>
        <dbReference type="ChEBI" id="CHEBI:456216"/>
        <dbReference type="EC" id="2.7.11.1"/>
    </reaction>
</comment>
<dbReference type="InterPro" id="IPR004041">
    <property type="entry name" value="NAF_dom"/>
</dbReference>
<dbReference type="InterPro" id="IPR017441">
    <property type="entry name" value="Protein_kinase_ATP_BS"/>
</dbReference>
<dbReference type="FunFam" id="3.40.50.300:FF:000025">
    <property type="entry name" value="ATP-dependent Clp protease subunit"/>
    <property type="match status" value="1"/>
</dbReference>
<dbReference type="GO" id="GO:0005524">
    <property type="term" value="F:ATP binding"/>
    <property type="evidence" value="ECO:0007669"/>
    <property type="project" value="UniProtKB-UniRule"/>
</dbReference>
<dbReference type="PRINTS" id="PR00300">
    <property type="entry name" value="CLPPROTEASEA"/>
</dbReference>
<sequence length="1422" mass="158553">MFRKPNRLSNRTDQLVQLCCILLVKGGAVFVVMKKVGKYELGRTIGEGTFAKVKFAHNAETGESVAVKVLAKSTILKHKMVNQIKREISIMKIVRHPNIVKLREVLASRIKIYIILEFVTGGQLFDKIVHQGRLQESESRRYFQQLIDAVHYCHSKGVYHRDLKPENLLLDSKGDLKVSDFGLSALPQQGVGLLHTTCGTPNYVAPEVFNNEGYDGAAADVWSCGVILFVLMAGYLPFDDINLPTLYKKINAAEFSCPPWFSVGATSLICRILDPNPKTRIRIKEIRKDEWFKKNYMSVRHEEDEPNINLDDVCAVFDDIEDQYVSEQLNNAETGPIMMNAFEMITLSQGLNLSALFDRRQDYVKRQTRFVSRQPAKTIISTMEAVAESLGFKIHSRNYKMRLEGRSANMSGPFAVVLEVFEVAPSLFMVDVRKAAGDTLEYHRFYKNFCQKLEHVIWKPTEGIAASGDMGDFRRLLEINTGGFILFGVVPGYYLSDWFLLLSEIMTGALIQSVILPGAVTGSGNRFRSSGKSRRMSKMIISSQTSSPALRGFTGLRGSNYLDMILKPKQDFSSLVASYISAPRGKASRGVTVAMFERFTEKAIKVIMLAQEEARRLGHNFVGTEQILLGLIGEGTGIAAKVLKSMGINLKDARIEVEKIIGRGSGFVAVEIPFTPRAKRVLELSLEEARQLGHNYIGSEHLLLGLLREGEGVAARVLENLGADPSNIRTQVIRMVGESTEAVGAGVGGGTSGNKMPTLEEYGTNLTKLAEEGKLDPVVGRQQQIERVTQILGRRTKNNPCLIGEPGVGKTAIAEGLAQRISNGDVPETIEGKKVITLDMGLLVAGTKYRGEFEERLKKLMEEIKQSDEIILFIDEVHTLIGAGAAEGAIDAANILKPALARGELQCIGATTLDEYRKHIEKDPALERRFQPVKVPEPSVDETIQILKGLRERYELHHKLRYTDDALVAAAQLSYQYISDRFLPDKAIDLIDEAGSRVRLRHAQLPEDAKELDKELRQITKEKNEAVRSQDFEKAGELRDKEMELKAQITALIDKGKEMSKAESVAGEGGPIVTEVDIQHIVSSWTGIPVEKVSSDESDRLLKMEETLHKRVIGQDEAVKAISRAIRRARVGLKNPNRPIASFIFSGPTGVGKSELAKALAAYYFGSEEAMIRLDMSEFMERHTVSKLIGSPPGYVGYTEGGQLTEAVRRRPYTVVLFDEIEKAHPDVFNMMLQILEDGRLTDSKGRTVDFKNTLLIMTSNVGSSVIEKGGRRIGFDLDYDEKDSSYNRIKSLVTEELKQYFRPEFLNRLDEMIVFRQLTKLEVKDIADIMLNEVFERLKAKDIELQVTERFRERVVEEGYSPSYGARPLRRAIMRLLEDSLAEKMLAGEIKEGDSAIVDVDSDGNVTVLNGSSGIPEPLPL</sequence>
<dbReference type="SUPFAM" id="SSF56112">
    <property type="entry name" value="Protein kinase-like (PK-like)"/>
    <property type="match status" value="1"/>
</dbReference>
<evidence type="ECO:0000256" key="19">
    <source>
        <dbReference type="PROSITE-ProRule" id="PRU10141"/>
    </source>
</evidence>
<evidence type="ECO:0000256" key="18">
    <source>
        <dbReference type="PROSITE-ProRule" id="PRU01251"/>
    </source>
</evidence>
<dbReference type="Pfam" id="PF10431">
    <property type="entry name" value="ClpB_D2-small"/>
    <property type="match status" value="1"/>
</dbReference>
<dbReference type="PANTHER" id="PTHR11638">
    <property type="entry name" value="ATP-DEPENDENT CLP PROTEASE"/>
    <property type="match status" value="1"/>
</dbReference>
<dbReference type="PROSITE" id="PS51903">
    <property type="entry name" value="CLP_R"/>
    <property type="match status" value="1"/>
</dbReference>
<evidence type="ECO:0000259" key="24">
    <source>
        <dbReference type="PROSITE" id="PS51903"/>
    </source>
</evidence>
<evidence type="ECO:0000256" key="16">
    <source>
        <dbReference type="ARBA" id="ARBA00047899"/>
    </source>
</evidence>
<dbReference type="InterPro" id="IPR028299">
    <property type="entry name" value="ClpA/B_CS2"/>
</dbReference>
<feature type="domain" description="UVR" evidence="22">
    <location>
        <begin position="1013"/>
        <end position="1048"/>
    </location>
</feature>
<evidence type="ECO:0000259" key="23">
    <source>
        <dbReference type="PROSITE" id="PS50816"/>
    </source>
</evidence>
<dbReference type="InterPro" id="IPR011009">
    <property type="entry name" value="Kinase-like_dom_sf"/>
</dbReference>
<gene>
    <name evidence="25" type="ORF">H6P81_000269</name>
</gene>
<dbReference type="InterPro" id="IPR000719">
    <property type="entry name" value="Prot_kinase_dom"/>
</dbReference>
<evidence type="ECO:0000256" key="3">
    <source>
        <dbReference type="ARBA" id="ARBA00006234"/>
    </source>
</evidence>
<evidence type="ECO:0000256" key="9">
    <source>
        <dbReference type="ARBA" id="ARBA00022737"/>
    </source>
</evidence>
<dbReference type="InterPro" id="IPR018451">
    <property type="entry name" value="NAF/FISL_domain"/>
</dbReference>
<dbReference type="PROSITE" id="PS00871">
    <property type="entry name" value="CLPAB_2"/>
    <property type="match status" value="1"/>
</dbReference>
<dbReference type="InterPro" id="IPR008271">
    <property type="entry name" value="Ser/Thr_kinase_AS"/>
</dbReference>
<dbReference type="EMBL" id="JAINDJ010000002">
    <property type="protein sequence ID" value="KAG9455761.1"/>
    <property type="molecule type" value="Genomic_DNA"/>
</dbReference>
<dbReference type="CDD" id="cd19499">
    <property type="entry name" value="RecA-like_ClpB_Hsp104-like"/>
    <property type="match status" value="1"/>
</dbReference>
<evidence type="ECO:0000256" key="20">
    <source>
        <dbReference type="RuleBase" id="RU004432"/>
    </source>
</evidence>
<dbReference type="InterPro" id="IPR003593">
    <property type="entry name" value="AAA+_ATPase"/>
</dbReference>
<evidence type="ECO:0000256" key="1">
    <source>
        <dbReference type="ARBA" id="ARBA00001936"/>
    </source>
</evidence>
<dbReference type="GO" id="GO:0004674">
    <property type="term" value="F:protein serine/threonine kinase activity"/>
    <property type="evidence" value="ECO:0007669"/>
    <property type="project" value="UniProtKB-KW"/>
</dbReference>
<dbReference type="PROSITE" id="PS00108">
    <property type="entry name" value="PROTEIN_KINASE_ST"/>
    <property type="match status" value="1"/>
</dbReference>
<comment type="subcellular location">
    <subcellularLocation>
        <location evidence="2">Plastid</location>
        <location evidence="2">Chloroplast</location>
    </subcellularLocation>
</comment>